<sequence>MCTREKNIRITQEHPGLPRKAFNSTIREVSYGPFFLKSQRMLLVCITCAERPVNVTSIEPRWIGRTGNSQETTGTLETCPVVASTTLCPHEGIRVFLYSVLIECIEHPSYSSNLARNILAPYKKPIQQETDLRSPSIPINRSDHHRGDSNSPPKIHKSSSQPLSHLPLSKTFYSSFTYADSTPITISASIDRRMAHLDSGNLNNIFNFERQMHDW</sequence>
<dbReference type="EMBL" id="BGPR01125201">
    <property type="protein sequence ID" value="GBN31569.1"/>
    <property type="molecule type" value="Genomic_DNA"/>
</dbReference>
<evidence type="ECO:0000313" key="3">
    <source>
        <dbReference type="Proteomes" id="UP000499080"/>
    </source>
</evidence>
<name>A0A4Y2MYG3_ARAVE</name>
<dbReference type="AlphaFoldDB" id="A0A4Y2MYG3"/>
<evidence type="ECO:0000313" key="2">
    <source>
        <dbReference type="EMBL" id="GBN31569.1"/>
    </source>
</evidence>
<protein>
    <submittedName>
        <fullName evidence="2">Uncharacterized protein</fullName>
    </submittedName>
</protein>
<reference evidence="2 3" key="1">
    <citation type="journal article" date="2019" name="Sci. Rep.">
        <title>Orb-weaving spider Araneus ventricosus genome elucidates the spidroin gene catalogue.</title>
        <authorList>
            <person name="Kono N."/>
            <person name="Nakamura H."/>
            <person name="Ohtoshi R."/>
            <person name="Moran D.A.P."/>
            <person name="Shinohara A."/>
            <person name="Yoshida Y."/>
            <person name="Fujiwara M."/>
            <person name="Mori M."/>
            <person name="Tomita M."/>
            <person name="Arakawa K."/>
        </authorList>
    </citation>
    <scope>NUCLEOTIDE SEQUENCE [LARGE SCALE GENOMIC DNA]</scope>
</reference>
<keyword evidence="3" id="KW-1185">Reference proteome</keyword>
<gene>
    <name evidence="2" type="ORF">AVEN_124314_1</name>
</gene>
<dbReference type="Proteomes" id="UP000499080">
    <property type="component" value="Unassembled WGS sequence"/>
</dbReference>
<proteinExistence type="predicted"/>
<organism evidence="2 3">
    <name type="scientific">Araneus ventricosus</name>
    <name type="common">Orbweaver spider</name>
    <name type="synonym">Epeira ventricosa</name>
    <dbReference type="NCBI Taxonomy" id="182803"/>
    <lineage>
        <taxon>Eukaryota</taxon>
        <taxon>Metazoa</taxon>
        <taxon>Ecdysozoa</taxon>
        <taxon>Arthropoda</taxon>
        <taxon>Chelicerata</taxon>
        <taxon>Arachnida</taxon>
        <taxon>Araneae</taxon>
        <taxon>Araneomorphae</taxon>
        <taxon>Entelegynae</taxon>
        <taxon>Araneoidea</taxon>
        <taxon>Araneidae</taxon>
        <taxon>Araneus</taxon>
    </lineage>
</organism>
<accession>A0A4Y2MYG3</accession>
<comment type="caution">
    <text evidence="2">The sequence shown here is derived from an EMBL/GenBank/DDBJ whole genome shotgun (WGS) entry which is preliminary data.</text>
</comment>
<feature type="region of interest" description="Disordered" evidence="1">
    <location>
        <begin position="130"/>
        <end position="163"/>
    </location>
</feature>
<evidence type="ECO:0000256" key="1">
    <source>
        <dbReference type="SAM" id="MobiDB-lite"/>
    </source>
</evidence>